<dbReference type="InterPro" id="IPR051535">
    <property type="entry name" value="Siderophore_ABC-ATPase"/>
</dbReference>
<dbReference type="EMBL" id="JABKKE010000024">
    <property type="protein sequence ID" value="NPE15048.1"/>
    <property type="molecule type" value="Genomic_DNA"/>
</dbReference>
<keyword evidence="8" id="KW-0406">Ion transport</keyword>
<evidence type="ECO:0000313" key="12">
    <source>
        <dbReference type="Proteomes" id="UP001193734"/>
    </source>
</evidence>
<dbReference type="SMART" id="SM00382">
    <property type="entry name" value="AAA"/>
    <property type="match status" value="1"/>
</dbReference>
<dbReference type="InterPro" id="IPR027417">
    <property type="entry name" value="P-loop_NTPase"/>
</dbReference>
<evidence type="ECO:0000256" key="9">
    <source>
        <dbReference type="ARBA" id="ARBA00023136"/>
    </source>
</evidence>
<dbReference type="InterPro" id="IPR003593">
    <property type="entry name" value="AAA+_ATPase"/>
</dbReference>
<dbReference type="InterPro" id="IPR003439">
    <property type="entry name" value="ABC_transporter-like_ATP-bd"/>
</dbReference>
<gene>
    <name evidence="11" type="ORF">HPS55_12090</name>
</gene>
<dbReference type="GO" id="GO:0005524">
    <property type="term" value="F:ATP binding"/>
    <property type="evidence" value="ECO:0007669"/>
    <property type="project" value="UniProtKB-KW"/>
</dbReference>
<keyword evidence="7" id="KW-0408">Iron</keyword>
<dbReference type="Proteomes" id="UP001193734">
    <property type="component" value="Unassembled WGS sequence"/>
</dbReference>
<comment type="subcellular location">
    <subcellularLocation>
        <location evidence="1">Cell membrane</location>
        <topology evidence="1">Peripheral membrane protein</topology>
    </subcellularLocation>
</comment>
<dbReference type="Gene3D" id="3.40.50.300">
    <property type="entry name" value="P-loop containing nucleotide triphosphate hydrolases"/>
    <property type="match status" value="1"/>
</dbReference>
<name>A0ABX2B0M1_9BACT</name>
<comment type="caution">
    <text evidence="11">The sequence shown here is derived from an EMBL/GenBank/DDBJ whole genome shotgun (WGS) entry which is preliminary data.</text>
</comment>
<keyword evidence="3" id="KW-1003">Cell membrane</keyword>
<dbReference type="CDD" id="cd03214">
    <property type="entry name" value="ABC_Iron-Siderophores_B12_Hemin"/>
    <property type="match status" value="1"/>
</dbReference>
<keyword evidence="5" id="KW-0547">Nucleotide-binding</keyword>
<proteinExistence type="predicted"/>
<evidence type="ECO:0000256" key="7">
    <source>
        <dbReference type="ARBA" id="ARBA00023004"/>
    </source>
</evidence>
<dbReference type="SUPFAM" id="SSF52540">
    <property type="entry name" value="P-loop containing nucleoside triphosphate hydrolases"/>
    <property type="match status" value="1"/>
</dbReference>
<sequence>MMKPEKETIRLDRLSIGYRGKDGVTTVAGGICASIRCGELTCLLGANGVGKSTLLRTLSYFQPSLSGSVYINGREMSTFGDRELARTIGVVLTDKPDTVNMTVRELVCLGRSPYTGFWGTCSQEDMNVVAEAMAMVGIDSLDSRMVSTLSDGERQKVMIAKALAQQTPVIYLDEPTAFLDFPSKVEIMQLLHRISHTMQKTVFLSTHDLELALQIADTVWLLSSGGALTIGSPEDMALDGSLSSFFSGRGISFDQQTGLFTVTADIVRRIHISGCNGPRMAMVRKALHRRGIETTDEVLSDEISIEVTMSAFRIVFKDGSSSYVSTVAELMEFV</sequence>
<keyword evidence="9" id="KW-0472">Membrane</keyword>
<evidence type="ECO:0000256" key="8">
    <source>
        <dbReference type="ARBA" id="ARBA00023065"/>
    </source>
</evidence>
<dbReference type="PROSITE" id="PS50893">
    <property type="entry name" value="ABC_TRANSPORTER_2"/>
    <property type="match status" value="1"/>
</dbReference>
<dbReference type="RefSeq" id="WP_172174443.1">
    <property type="nucleotide sequence ID" value="NZ_CASGIA010000026.1"/>
</dbReference>
<dbReference type="PANTHER" id="PTHR42771">
    <property type="entry name" value="IRON(3+)-HYDROXAMATE IMPORT ATP-BINDING PROTEIN FHUC"/>
    <property type="match status" value="1"/>
</dbReference>
<keyword evidence="4" id="KW-0410">Iron transport</keyword>
<accession>A0ABX2B0M1</accession>
<protein>
    <submittedName>
        <fullName evidence="11">ABC transporter ATP-binding protein</fullName>
    </submittedName>
</protein>
<dbReference type="Pfam" id="PF00005">
    <property type="entry name" value="ABC_tran"/>
    <property type="match status" value="1"/>
</dbReference>
<feature type="domain" description="ABC transporter" evidence="10">
    <location>
        <begin position="9"/>
        <end position="249"/>
    </location>
</feature>
<evidence type="ECO:0000256" key="2">
    <source>
        <dbReference type="ARBA" id="ARBA00022448"/>
    </source>
</evidence>
<evidence type="ECO:0000256" key="6">
    <source>
        <dbReference type="ARBA" id="ARBA00022840"/>
    </source>
</evidence>
<keyword evidence="12" id="KW-1185">Reference proteome</keyword>
<evidence type="ECO:0000256" key="1">
    <source>
        <dbReference type="ARBA" id="ARBA00004202"/>
    </source>
</evidence>
<dbReference type="PANTHER" id="PTHR42771:SF2">
    <property type="entry name" value="IRON(3+)-HYDROXAMATE IMPORT ATP-BINDING PROTEIN FHUC"/>
    <property type="match status" value="1"/>
</dbReference>
<keyword evidence="6 11" id="KW-0067">ATP-binding</keyword>
<evidence type="ECO:0000256" key="4">
    <source>
        <dbReference type="ARBA" id="ARBA00022496"/>
    </source>
</evidence>
<evidence type="ECO:0000259" key="10">
    <source>
        <dbReference type="PROSITE" id="PS50893"/>
    </source>
</evidence>
<dbReference type="GeneID" id="82158506"/>
<evidence type="ECO:0000313" key="11">
    <source>
        <dbReference type="EMBL" id="NPE15048.1"/>
    </source>
</evidence>
<keyword evidence="2" id="KW-0813">Transport</keyword>
<organism evidence="11 12">
    <name type="scientific">Xylanibacter rodentium</name>
    <dbReference type="NCBI Taxonomy" id="2736289"/>
    <lineage>
        <taxon>Bacteria</taxon>
        <taxon>Pseudomonadati</taxon>
        <taxon>Bacteroidota</taxon>
        <taxon>Bacteroidia</taxon>
        <taxon>Bacteroidales</taxon>
        <taxon>Prevotellaceae</taxon>
        <taxon>Xylanibacter</taxon>
    </lineage>
</organism>
<evidence type="ECO:0000256" key="3">
    <source>
        <dbReference type="ARBA" id="ARBA00022475"/>
    </source>
</evidence>
<reference evidence="11 12" key="1">
    <citation type="submission" date="2020-05" db="EMBL/GenBank/DDBJ databases">
        <title>Distinct polysaccharide utilization as determinants for interspecies competition between intestinal Prevotella spp.</title>
        <authorList>
            <person name="Galvez E.J.C."/>
            <person name="Iljazovic A."/>
            <person name="Strowig T."/>
        </authorList>
    </citation>
    <scope>NUCLEOTIDE SEQUENCE [LARGE SCALE GENOMIC DNA]</scope>
    <source>
        <strain evidence="11 12">PROD</strain>
    </source>
</reference>
<evidence type="ECO:0000256" key="5">
    <source>
        <dbReference type="ARBA" id="ARBA00022741"/>
    </source>
</evidence>